<keyword evidence="4" id="KW-1185">Reference proteome</keyword>
<evidence type="ECO:0000313" key="5">
    <source>
        <dbReference type="Proteomes" id="UP000290189"/>
    </source>
</evidence>
<dbReference type="InterPro" id="IPR032269">
    <property type="entry name" value="DUF4833"/>
</dbReference>
<protein>
    <recommendedName>
        <fullName evidence="1">DUF4833 domain-containing protein</fullName>
    </recommendedName>
</protein>
<evidence type="ECO:0000313" key="2">
    <source>
        <dbReference type="EMBL" id="CEO96562.1"/>
    </source>
</evidence>
<geneLocation type="mitochondrion" evidence="3"/>
<accession>A0A0G4IMX8</accession>
<dbReference type="Pfam" id="PF16117">
    <property type="entry name" value="DUF4833"/>
    <property type="match status" value="1"/>
</dbReference>
<reference evidence="2 4" key="1">
    <citation type="submission" date="2015-02" db="EMBL/GenBank/DDBJ databases">
        <authorList>
            <person name="Chooi Y.-H."/>
        </authorList>
    </citation>
    <scope>NUCLEOTIDE SEQUENCE [LARGE SCALE GENOMIC DNA]</scope>
    <source>
        <strain evidence="2">E3</strain>
    </source>
</reference>
<evidence type="ECO:0000313" key="3">
    <source>
        <dbReference type="EMBL" id="SPQ94620.1"/>
    </source>
</evidence>
<organism evidence="2 4">
    <name type="scientific">Plasmodiophora brassicae</name>
    <name type="common">Clubroot disease agent</name>
    <dbReference type="NCBI Taxonomy" id="37360"/>
    <lineage>
        <taxon>Eukaryota</taxon>
        <taxon>Sar</taxon>
        <taxon>Rhizaria</taxon>
        <taxon>Endomyxa</taxon>
        <taxon>Phytomyxea</taxon>
        <taxon>Plasmodiophorida</taxon>
        <taxon>Plasmodiophoridae</taxon>
        <taxon>Plasmodiophora</taxon>
    </lineage>
</organism>
<dbReference type="AlphaFoldDB" id="A0A0G4IMX8"/>
<evidence type="ECO:0000313" key="4">
    <source>
        <dbReference type="Proteomes" id="UP000039324"/>
    </source>
</evidence>
<reference evidence="3 5" key="2">
    <citation type="submission" date="2018-03" db="EMBL/GenBank/DDBJ databases">
        <authorList>
            <person name="Fogelqvist J."/>
        </authorList>
    </citation>
    <scope>NUCLEOTIDE SEQUENCE [LARGE SCALE GENOMIC DNA]</scope>
</reference>
<dbReference type="Proteomes" id="UP000039324">
    <property type="component" value="Unassembled WGS sequence"/>
</dbReference>
<dbReference type="OMA" id="WIRYPEG"/>
<dbReference type="EMBL" id="CDSF01000068">
    <property type="protein sequence ID" value="CEO96562.1"/>
    <property type="molecule type" value="Genomic_DNA"/>
</dbReference>
<keyword evidence="3" id="KW-0496">Mitochondrion</keyword>
<dbReference type="Proteomes" id="UP000290189">
    <property type="component" value="Unassembled WGS sequence"/>
</dbReference>
<name>A0A0G4IMX8_PLABS</name>
<proteinExistence type="predicted"/>
<dbReference type="EMBL" id="OVEO01000003">
    <property type="protein sequence ID" value="SPQ94620.1"/>
    <property type="molecule type" value="Genomic_DNA"/>
</dbReference>
<feature type="domain" description="DUF4833" evidence="1">
    <location>
        <begin position="23"/>
        <end position="172"/>
    </location>
</feature>
<dbReference type="OrthoDB" id="77762at2759"/>
<sequence>MSFVASDAQRAKCPALANENIVFIIERSTNDNVVVYEAMMSSPGVLDASNPIAVYWQDIDDTYMAKQKAKGLGTKSDLNMIEKSMAYGISSKKTADNRYSLTLVAVPKKPVELTVVDGPDGKKVPKALATIADKKSYMHKIFVEAQSSLLGPKVIQVKVTGVAVDTGETVTETIKP</sequence>
<evidence type="ECO:0000259" key="1">
    <source>
        <dbReference type="Pfam" id="PF16117"/>
    </source>
</evidence>
<gene>
    <name evidence="2" type="ORF">PBRA_005171</name>
    <name evidence="3" type="ORF">PLBR_LOCUS1835</name>
</gene>